<evidence type="ECO:0000256" key="23">
    <source>
        <dbReference type="ARBA" id="ARBA00076649"/>
    </source>
</evidence>
<dbReference type="FunFam" id="2.60.40.150:FF:000216">
    <property type="entry name" value="Perforin-1 precursor"/>
    <property type="match status" value="1"/>
</dbReference>
<dbReference type="InterPro" id="IPR020864">
    <property type="entry name" value="MACPF"/>
</dbReference>
<dbReference type="OrthoDB" id="1366754at2759"/>
<name>A0A1U7QQD9_MESAU</name>
<dbReference type="GO" id="GO:0051712">
    <property type="term" value="P:positive regulation of killing of cells of another organism"/>
    <property type="evidence" value="ECO:0007669"/>
    <property type="project" value="Ensembl"/>
</dbReference>
<dbReference type="CDD" id="cd04032">
    <property type="entry name" value="C2_Perforin"/>
    <property type="match status" value="1"/>
</dbReference>
<sequence length="555" mass="61641">MAMHLFLLGLLLLLPPPVPAPCYTATRSECKQKHKFVPGTWLAGEGVDVTTLRHSRSFPVNTQNFLRPDRTCTLCKNSLKGDAIQRLPLAVAHWRPHGSGCQRKVATVKVSSTEGVARDAATNINNDWRVGLDVNPKPEANMHVSMAGSHSKVANFAAEKTSQDQYNFNTDTVECRLYSFRLVQRPPLHPDFRRALRNLPPSFNTSTRDAYDRLISSYGTHFITAMDLGGRISALTALRTCQLALDGLTADEVGDCLNVEAQVSIGAHASASSEFKACEEKKKQHKMTTSFHQAYRERQVEVVGGHLDAAMHDLLFGNQATPEQFSTWVTSLASSPGVVDYSLEPLHLLVEEQNPRREALRQAISHYVINKARWRDCSRPCRAGQHKSSSDSCQCVCHDSKVTNQDCCPRQRGLAQLVVTDFQAEHLWGDYFTSSDAYVKVFFGGQELRTTTVWNNNNPKWTDKLDFGNVLLATSGPLRVQVWDADNGWDDDLLGSCDRAPKSGYHRTTCSLNHGSVTFVYNIKCLLHLTGETCLEYAPVKLPGDPPGNRSGAVW</sequence>
<comment type="subcellular location">
    <subcellularLocation>
        <location evidence="2">Cell membrane</location>
        <topology evidence="2">Multi-pass membrane protein</topology>
    </subcellularLocation>
    <subcellularLocation>
        <location evidence="18">Cytolytic granule</location>
    </subcellularLocation>
    <subcellularLocation>
        <location evidence="19">Endosome lumen</location>
    </subcellularLocation>
    <subcellularLocation>
        <location evidence="1">Secreted</location>
    </subcellularLocation>
</comment>
<dbReference type="InterPro" id="IPR035892">
    <property type="entry name" value="C2_domain_sf"/>
</dbReference>
<dbReference type="Pfam" id="PF00168">
    <property type="entry name" value="C2"/>
    <property type="match status" value="1"/>
</dbReference>
<dbReference type="Proteomes" id="UP000886700">
    <property type="component" value="Unplaced"/>
</dbReference>
<evidence type="ECO:0000256" key="13">
    <source>
        <dbReference type="ARBA" id="ARBA00022852"/>
    </source>
</evidence>
<evidence type="ECO:0000256" key="1">
    <source>
        <dbReference type="ARBA" id="ARBA00004613"/>
    </source>
</evidence>
<comment type="similarity">
    <text evidence="3">Belongs to the complement C6/C7/C8/C9 family.</text>
</comment>
<dbReference type="GeneID" id="101843212"/>
<dbReference type="GO" id="GO:0051607">
    <property type="term" value="P:defense response to virus"/>
    <property type="evidence" value="ECO:0007669"/>
    <property type="project" value="Ensembl"/>
</dbReference>
<dbReference type="RefSeq" id="XP_005070896.1">
    <property type="nucleotide sequence ID" value="XM_005070839.4"/>
</dbReference>
<dbReference type="GO" id="GO:0022829">
    <property type="term" value="F:wide pore channel activity"/>
    <property type="evidence" value="ECO:0007669"/>
    <property type="project" value="Ensembl"/>
</dbReference>
<dbReference type="AlphaFoldDB" id="A0A1U7QQD9"/>
<dbReference type="GO" id="GO:0002839">
    <property type="term" value="P:positive regulation of immune response to tumor cell"/>
    <property type="evidence" value="ECO:0007669"/>
    <property type="project" value="Ensembl"/>
</dbReference>
<evidence type="ECO:0000256" key="21">
    <source>
        <dbReference type="ARBA" id="ARBA00061912"/>
    </source>
</evidence>
<keyword evidence="5" id="KW-1003">Cell membrane</keyword>
<dbReference type="Pfam" id="PF01823">
    <property type="entry name" value="MACPF"/>
    <property type="match status" value="1"/>
</dbReference>
<dbReference type="eggNOG" id="ENOG502RQWS">
    <property type="taxonomic scope" value="Eukaryota"/>
</dbReference>
<dbReference type="GO" id="GO:0005509">
    <property type="term" value="F:calcium ion binding"/>
    <property type="evidence" value="ECO:0007669"/>
    <property type="project" value="Ensembl"/>
</dbReference>
<dbReference type="GO" id="GO:0001771">
    <property type="term" value="P:immunological synapse formation"/>
    <property type="evidence" value="ECO:0007669"/>
    <property type="project" value="Ensembl"/>
</dbReference>
<dbReference type="CTD" id="5551"/>
<evidence type="ECO:0000256" key="4">
    <source>
        <dbReference type="ARBA" id="ARBA00022452"/>
    </source>
</evidence>
<feature type="chain" id="PRO_5010548974" description="Perforin-1" evidence="25">
    <location>
        <begin position="21"/>
        <end position="555"/>
    </location>
</feature>
<dbReference type="GO" id="GO:0002418">
    <property type="term" value="P:immune response to tumor cell"/>
    <property type="evidence" value="ECO:0007669"/>
    <property type="project" value="Ensembl"/>
</dbReference>
<keyword evidence="11" id="KW-0967">Endosome</keyword>
<dbReference type="GO" id="GO:0042802">
    <property type="term" value="F:identical protein binding"/>
    <property type="evidence" value="ECO:0007669"/>
    <property type="project" value="Ensembl"/>
</dbReference>
<evidence type="ECO:0000313" key="29">
    <source>
        <dbReference type="RefSeq" id="XP_005070896.1"/>
    </source>
</evidence>
<dbReference type="GO" id="GO:0017038">
    <property type="term" value="P:protein import"/>
    <property type="evidence" value="ECO:0007669"/>
    <property type="project" value="Ensembl"/>
</dbReference>
<comment type="subunit">
    <text evidence="21">Monomer, as soluble protein. Homooligomer; homooligomerizes to form a pore-forming ring.</text>
</comment>
<dbReference type="SUPFAM" id="SSF49562">
    <property type="entry name" value="C2 domain (Calcium/lipid-binding domain, CaLB)"/>
    <property type="match status" value="1"/>
</dbReference>
<dbReference type="PROSITE" id="PS50004">
    <property type="entry name" value="C2"/>
    <property type="match status" value="1"/>
</dbReference>
<keyword evidence="28" id="KW-1185">Reference proteome</keyword>
<dbReference type="GO" id="GO:0140507">
    <property type="term" value="P:granzyme-mediated programmed cell death signaling pathway"/>
    <property type="evidence" value="ECO:0007669"/>
    <property type="project" value="Ensembl"/>
</dbReference>
<dbReference type="GO" id="GO:0071806">
    <property type="term" value="P:protein transmembrane transport"/>
    <property type="evidence" value="ECO:0007669"/>
    <property type="project" value="Ensembl"/>
</dbReference>
<dbReference type="STRING" id="10036.ENSMAUP00000003243"/>
<dbReference type="KEGG" id="maua:101843212"/>
<dbReference type="GO" id="GO:0005576">
    <property type="term" value="C:extracellular region"/>
    <property type="evidence" value="ECO:0007669"/>
    <property type="project" value="UniProtKB-SubCell"/>
</dbReference>
<protein>
    <recommendedName>
        <fullName evidence="22">Perforin-1</fullName>
    </recommendedName>
    <alternativeName>
        <fullName evidence="24">Cytolysin</fullName>
    </alternativeName>
    <alternativeName>
        <fullName evidence="23">Lymphocyte pore-forming protein</fullName>
    </alternativeName>
</protein>
<dbReference type="InterPro" id="IPR052784">
    <property type="entry name" value="Perforin-1_pore-forming"/>
</dbReference>
<keyword evidence="8" id="KW-0812">Transmembrane</keyword>
<keyword evidence="16" id="KW-0325">Glycoprotein</keyword>
<feature type="domain" description="C2" evidence="26">
    <location>
        <begin position="396"/>
        <end position="514"/>
    </location>
</feature>
<evidence type="ECO:0000256" key="3">
    <source>
        <dbReference type="ARBA" id="ARBA00009214"/>
    </source>
</evidence>
<evidence type="ECO:0000256" key="24">
    <source>
        <dbReference type="ARBA" id="ARBA00078206"/>
    </source>
</evidence>
<dbReference type="GO" id="GO:0001772">
    <property type="term" value="C:immunological synapse"/>
    <property type="evidence" value="ECO:0007669"/>
    <property type="project" value="Ensembl"/>
</dbReference>
<accession>A0A1U7QQD9</accession>
<dbReference type="GO" id="GO:0051604">
    <property type="term" value="P:protein maturation"/>
    <property type="evidence" value="ECO:0007669"/>
    <property type="project" value="Ensembl"/>
</dbReference>
<proteinExistence type="inferred from homology"/>
<dbReference type="InterPro" id="IPR037300">
    <property type="entry name" value="Perforin-1_C2"/>
</dbReference>
<dbReference type="InterPro" id="IPR000008">
    <property type="entry name" value="C2_dom"/>
</dbReference>
<keyword evidence="14" id="KW-0472">Membrane</keyword>
<evidence type="ECO:0000256" key="25">
    <source>
        <dbReference type="SAM" id="SignalP"/>
    </source>
</evidence>
<dbReference type="Gene3D" id="2.60.40.150">
    <property type="entry name" value="C2 domain"/>
    <property type="match status" value="1"/>
</dbReference>
<evidence type="ECO:0000256" key="11">
    <source>
        <dbReference type="ARBA" id="ARBA00022753"/>
    </source>
</evidence>
<dbReference type="PANTHER" id="PTHR46096">
    <property type="entry name" value="PERFORIN-1"/>
    <property type="match status" value="1"/>
</dbReference>
<dbReference type="GO" id="GO:0002357">
    <property type="term" value="P:defense response to tumor cell"/>
    <property type="evidence" value="ECO:0007669"/>
    <property type="project" value="Ensembl"/>
</dbReference>
<dbReference type="InterPro" id="IPR020863">
    <property type="entry name" value="MACPF_CS"/>
</dbReference>
<keyword evidence="7" id="KW-0245">EGF-like domain</keyword>
<evidence type="ECO:0000259" key="27">
    <source>
        <dbReference type="PROSITE" id="PS51412"/>
    </source>
</evidence>
<dbReference type="GO" id="GO:0031904">
    <property type="term" value="C:endosome lumen"/>
    <property type="evidence" value="ECO:0007669"/>
    <property type="project" value="UniProtKB-SubCell"/>
</dbReference>
<dbReference type="SMART" id="SM00457">
    <property type="entry name" value="MACPF"/>
    <property type="match status" value="1"/>
</dbReference>
<evidence type="ECO:0000313" key="28">
    <source>
        <dbReference type="Proteomes" id="UP000886700"/>
    </source>
</evidence>
<evidence type="ECO:0000256" key="6">
    <source>
        <dbReference type="ARBA" id="ARBA00022525"/>
    </source>
</evidence>
<dbReference type="GO" id="GO:0001778">
    <property type="term" value="P:plasma membrane repair"/>
    <property type="evidence" value="ECO:0007669"/>
    <property type="project" value="Ensembl"/>
</dbReference>
<evidence type="ECO:0000256" key="8">
    <source>
        <dbReference type="ARBA" id="ARBA00022692"/>
    </source>
</evidence>
<evidence type="ECO:0000256" key="10">
    <source>
        <dbReference type="ARBA" id="ARBA00022729"/>
    </source>
</evidence>
<dbReference type="SMART" id="SM00239">
    <property type="entry name" value="C2"/>
    <property type="match status" value="1"/>
</dbReference>
<keyword evidence="12" id="KW-0106">Calcium</keyword>
<organism evidence="28 29">
    <name type="scientific">Mesocricetus auratus</name>
    <name type="common">Golden hamster</name>
    <dbReference type="NCBI Taxonomy" id="10036"/>
    <lineage>
        <taxon>Eukaryota</taxon>
        <taxon>Metazoa</taxon>
        <taxon>Chordata</taxon>
        <taxon>Craniata</taxon>
        <taxon>Vertebrata</taxon>
        <taxon>Euteleostomi</taxon>
        <taxon>Mammalia</taxon>
        <taxon>Eutheria</taxon>
        <taxon>Euarchontoglires</taxon>
        <taxon>Glires</taxon>
        <taxon>Rodentia</taxon>
        <taxon>Myomorpha</taxon>
        <taxon>Muroidea</taxon>
        <taxon>Cricetidae</taxon>
        <taxon>Cricetinae</taxon>
        <taxon>Mesocricetus</taxon>
    </lineage>
</organism>
<dbReference type="GO" id="GO:0005829">
    <property type="term" value="C:cytosol"/>
    <property type="evidence" value="ECO:0007669"/>
    <property type="project" value="Ensembl"/>
</dbReference>
<keyword evidence="9" id="KW-0479">Metal-binding</keyword>
<dbReference type="GO" id="GO:0009306">
    <property type="term" value="P:protein secretion"/>
    <property type="evidence" value="ECO:0007669"/>
    <property type="project" value="Ensembl"/>
</dbReference>
<keyword evidence="17" id="KW-0458">Lysosome</keyword>
<evidence type="ECO:0000256" key="17">
    <source>
        <dbReference type="ARBA" id="ARBA00023228"/>
    </source>
</evidence>
<dbReference type="GO" id="GO:0051260">
    <property type="term" value="P:protein homooligomerization"/>
    <property type="evidence" value="ECO:0007669"/>
    <property type="project" value="Ensembl"/>
</dbReference>
<keyword evidence="15" id="KW-1015">Disulfide bond</keyword>
<evidence type="ECO:0000259" key="26">
    <source>
        <dbReference type="PROSITE" id="PS50004"/>
    </source>
</evidence>
<evidence type="ECO:0000256" key="22">
    <source>
        <dbReference type="ARBA" id="ARBA00074926"/>
    </source>
</evidence>
<evidence type="ECO:0000256" key="19">
    <source>
        <dbReference type="ARBA" id="ARBA00046273"/>
    </source>
</evidence>
<comment type="function">
    <text evidence="20">Pore-forming protein that plays a key role in granzyme-mediated programmed cell death, and in defense against virus-infected or neoplastic cells. Can insert into the membrane of target cells in its calcium-bound form, oligomerize and form large pores. Promotes cytolysis and apoptosis of target cells by mediating the passage and uptake of cytotoxic granzymes. Facilitates the delivery of cationic cargo protein, while anionic or neural proteins are not delivered efficiently. Perforin pores allow the release of mature caspase-7 (CASP7) into the extracellular milieu.</text>
</comment>
<keyword evidence="6" id="KW-0964">Secreted</keyword>
<keyword evidence="10 25" id="KW-0732">Signal</keyword>
<dbReference type="GO" id="GO:0141201">
    <property type="term" value="P:pyroptotic cell death"/>
    <property type="evidence" value="ECO:0007669"/>
    <property type="project" value="Ensembl"/>
</dbReference>
<evidence type="ECO:0000256" key="16">
    <source>
        <dbReference type="ARBA" id="ARBA00023180"/>
    </source>
</evidence>
<evidence type="ECO:0000256" key="20">
    <source>
        <dbReference type="ARBA" id="ARBA00053782"/>
    </source>
</evidence>
<evidence type="ECO:0000256" key="14">
    <source>
        <dbReference type="ARBA" id="ARBA00023136"/>
    </source>
</evidence>
<feature type="signal peptide" evidence="25">
    <location>
        <begin position="1"/>
        <end position="20"/>
    </location>
</feature>
<evidence type="ECO:0000256" key="7">
    <source>
        <dbReference type="ARBA" id="ARBA00022536"/>
    </source>
</evidence>
<feature type="domain" description="MACPF" evidence="27">
    <location>
        <begin position="26"/>
        <end position="375"/>
    </location>
</feature>
<keyword evidence="4" id="KW-1134">Transmembrane beta strand</keyword>
<evidence type="ECO:0000256" key="9">
    <source>
        <dbReference type="ARBA" id="ARBA00022723"/>
    </source>
</evidence>
<gene>
    <name evidence="29" type="primary">Prf1</name>
</gene>
<evidence type="ECO:0000256" key="12">
    <source>
        <dbReference type="ARBA" id="ARBA00022837"/>
    </source>
</evidence>
<dbReference type="GO" id="GO:0001913">
    <property type="term" value="P:T cell mediated cytotoxicity"/>
    <property type="evidence" value="ECO:0007669"/>
    <property type="project" value="Ensembl"/>
</dbReference>
<dbReference type="GO" id="GO:0044194">
    <property type="term" value="C:cytolytic granule"/>
    <property type="evidence" value="ECO:0007669"/>
    <property type="project" value="UniProtKB-SubCell"/>
</dbReference>
<keyword evidence="13" id="KW-0204">Cytolysis</keyword>
<dbReference type="PROSITE" id="PS00279">
    <property type="entry name" value="MACPF_1"/>
    <property type="match status" value="1"/>
</dbReference>
<evidence type="ECO:0000256" key="5">
    <source>
        <dbReference type="ARBA" id="ARBA00022475"/>
    </source>
</evidence>
<dbReference type="GO" id="GO:0140911">
    <property type="term" value="F:pore-forming activity"/>
    <property type="evidence" value="ECO:0007669"/>
    <property type="project" value="InterPro"/>
</dbReference>
<dbReference type="GO" id="GO:0031640">
    <property type="term" value="P:killing of cells of another organism"/>
    <property type="evidence" value="ECO:0007669"/>
    <property type="project" value="UniProtKB-KW"/>
</dbReference>
<dbReference type="PANTHER" id="PTHR46096:SF3">
    <property type="entry name" value="PERFORIN-1"/>
    <property type="match status" value="1"/>
</dbReference>
<evidence type="ECO:0000256" key="2">
    <source>
        <dbReference type="ARBA" id="ARBA00004651"/>
    </source>
</evidence>
<dbReference type="GO" id="GO:0046513">
    <property type="term" value="P:ceramide biosynthetic process"/>
    <property type="evidence" value="ECO:0007669"/>
    <property type="project" value="Ensembl"/>
</dbReference>
<reference evidence="29" key="1">
    <citation type="submission" date="2025-08" db="UniProtKB">
        <authorList>
            <consortium name="RefSeq"/>
        </authorList>
    </citation>
    <scope>IDENTIFICATION</scope>
    <source>
        <tissue evidence="29">Liver</tissue>
    </source>
</reference>
<dbReference type="PROSITE" id="PS51412">
    <property type="entry name" value="MACPF_2"/>
    <property type="match status" value="1"/>
</dbReference>
<evidence type="ECO:0000256" key="15">
    <source>
        <dbReference type="ARBA" id="ARBA00023157"/>
    </source>
</evidence>
<evidence type="ECO:0000256" key="18">
    <source>
        <dbReference type="ARBA" id="ARBA00037806"/>
    </source>
</evidence>